<organism evidence="1 2">
    <name type="scientific">Heracleum sosnowskyi</name>
    <dbReference type="NCBI Taxonomy" id="360622"/>
    <lineage>
        <taxon>Eukaryota</taxon>
        <taxon>Viridiplantae</taxon>
        <taxon>Streptophyta</taxon>
        <taxon>Embryophyta</taxon>
        <taxon>Tracheophyta</taxon>
        <taxon>Spermatophyta</taxon>
        <taxon>Magnoliopsida</taxon>
        <taxon>eudicotyledons</taxon>
        <taxon>Gunneridae</taxon>
        <taxon>Pentapetalae</taxon>
        <taxon>asterids</taxon>
        <taxon>campanulids</taxon>
        <taxon>Apiales</taxon>
        <taxon>Apiaceae</taxon>
        <taxon>Apioideae</taxon>
        <taxon>apioid superclade</taxon>
        <taxon>Tordylieae</taxon>
        <taxon>Tordyliinae</taxon>
        <taxon>Heracleum</taxon>
    </lineage>
</organism>
<dbReference type="AlphaFoldDB" id="A0AAD8JF82"/>
<protein>
    <submittedName>
        <fullName evidence="1">Uncharacterized protein</fullName>
    </submittedName>
</protein>
<keyword evidence="2" id="KW-1185">Reference proteome</keyword>
<dbReference type="EMBL" id="JAUIZM010000001">
    <property type="protein sequence ID" value="KAK1401516.1"/>
    <property type="molecule type" value="Genomic_DNA"/>
</dbReference>
<name>A0AAD8JF82_9APIA</name>
<comment type="caution">
    <text evidence="1">The sequence shown here is derived from an EMBL/GenBank/DDBJ whole genome shotgun (WGS) entry which is preliminary data.</text>
</comment>
<dbReference type="Proteomes" id="UP001237642">
    <property type="component" value="Unassembled WGS sequence"/>
</dbReference>
<evidence type="ECO:0000313" key="1">
    <source>
        <dbReference type="EMBL" id="KAK1401516.1"/>
    </source>
</evidence>
<evidence type="ECO:0000313" key="2">
    <source>
        <dbReference type="Proteomes" id="UP001237642"/>
    </source>
</evidence>
<sequence>MQYNEYPEMSSVSNDCYSLSAVKVGLQKHNLHASQKLHRQIVSSVPDLDPSLMGATFGWESENSLPKDIAFLHSTTFRSLGFSRVTEDFTCERIASVVPKGELCVEKACCSCDISLAAVKVEVKASGIIYKESCTTPNKAEAKKLASKAVLKSLKRVLNLLYVYQGHATGQISPTVLKQSSNSRKQALAISCNVLRKIWIVCKENLPWEMGVYDESDKFLVDDSCTMLCLILYPQRYVFPFFFSSKDKHDTSFGWLSALNDPDTLTLFKKKPNNI</sequence>
<accession>A0AAD8JF82</accession>
<proteinExistence type="predicted"/>
<reference evidence="1" key="1">
    <citation type="submission" date="2023-02" db="EMBL/GenBank/DDBJ databases">
        <title>Genome of toxic invasive species Heracleum sosnowskyi carries increased number of genes despite the absence of recent whole-genome duplications.</title>
        <authorList>
            <person name="Schelkunov M."/>
            <person name="Shtratnikova V."/>
            <person name="Makarenko M."/>
            <person name="Klepikova A."/>
            <person name="Omelchenko D."/>
            <person name="Novikova G."/>
            <person name="Obukhova E."/>
            <person name="Bogdanov V."/>
            <person name="Penin A."/>
            <person name="Logacheva M."/>
        </authorList>
    </citation>
    <scope>NUCLEOTIDE SEQUENCE</scope>
    <source>
        <strain evidence="1">Hsosn_3</strain>
        <tissue evidence="1">Leaf</tissue>
    </source>
</reference>
<gene>
    <name evidence="1" type="ORF">POM88_001121</name>
</gene>
<reference evidence="1" key="2">
    <citation type="submission" date="2023-05" db="EMBL/GenBank/DDBJ databases">
        <authorList>
            <person name="Schelkunov M.I."/>
        </authorList>
    </citation>
    <scope>NUCLEOTIDE SEQUENCE</scope>
    <source>
        <strain evidence="1">Hsosn_3</strain>
        <tissue evidence="1">Leaf</tissue>
    </source>
</reference>